<keyword evidence="5" id="KW-1185">Reference proteome</keyword>
<evidence type="ECO:0000313" key="5">
    <source>
        <dbReference type="Proteomes" id="UP000523139"/>
    </source>
</evidence>
<organism evidence="4 5">
    <name type="scientific">Nesterenkonia sedimenti</name>
    <dbReference type="NCBI Taxonomy" id="1463632"/>
    <lineage>
        <taxon>Bacteria</taxon>
        <taxon>Bacillati</taxon>
        <taxon>Actinomycetota</taxon>
        <taxon>Actinomycetes</taxon>
        <taxon>Micrococcales</taxon>
        <taxon>Micrococcaceae</taxon>
        <taxon>Nesterenkonia</taxon>
    </lineage>
</organism>
<protein>
    <recommendedName>
        <fullName evidence="2">Copper homeostasis protein cutC homolog</fullName>
    </recommendedName>
</protein>
<dbReference type="InterPro" id="IPR036822">
    <property type="entry name" value="CutC-like_dom_sf"/>
</dbReference>
<dbReference type="Proteomes" id="UP000523139">
    <property type="component" value="Unassembled WGS sequence"/>
</dbReference>
<dbReference type="SUPFAM" id="SSF110395">
    <property type="entry name" value="CutC-like"/>
    <property type="match status" value="1"/>
</dbReference>
<evidence type="ECO:0000256" key="1">
    <source>
        <dbReference type="ARBA" id="ARBA00007768"/>
    </source>
</evidence>
<accession>A0A7X8TJW3</accession>
<gene>
    <name evidence="4" type="ORF">HGQ17_06745</name>
</gene>
<dbReference type="AlphaFoldDB" id="A0A7X8TJW3"/>
<dbReference type="GO" id="GO:0005507">
    <property type="term" value="F:copper ion binding"/>
    <property type="evidence" value="ECO:0007669"/>
    <property type="project" value="TreeGrafter"/>
</dbReference>
<proteinExistence type="inferred from homology"/>
<comment type="similarity">
    <text evidence="1">Belongs to the CutC family.</text>
</comment>
<comment type="caution">
    <text evidence="4">The sequence shown here is derived from an EMBL/GenBank/DDBJ whole genome shotgun (WGS) entry which is preliminary data.</text>
</comment>
<dbReference type="EMBL" id="JABAHY010000005">
    <property type="protein sequence ID" value="NLS09707.1"/>
    <property type="molecule type" value="Genomic_DNA"/>
</dbReference>
<name>A0A7X8TJW3_9MICC</name>
<evidence type="ECO:0000256" key="3">
    <source>
        <dbReference type="SAM" id="MobiDB-lite"/>
    </source>
</evidence>
<dbReference type="PANTHER" id="PTHR12598">
    <property type="entry name" value="COPPER HOMEOSTASIS PROTEIN CUTC"/>
    <property type="match status" value="1"/>
</dbReference>
<feature type="region of interest" description="Disordered" evidence="3">
    <location>
        <begin position="202"/>
        <end position="222"/>
    </location>
</feature>
<sequence length="240" mass="24256">MPENQLLEIAVQDAEGARAAAAAGADRLELCQGLSLGGLTPSRALLEDTVRLNLPVRVLIRPRAGGYRYTSAEAAVMIHDAAHALEAGAEGVIVGALTVDGLDSKLLSELVSAADGHPVVLHRCADVLLAQGWGPQRLAEELIGLGITGVLSSGGAPTAAQGTDVLSELASFDALEVIAGGGIRAEQISAFSAVDAVHLSASSPVTRGSSGPGGGEENFPTTDADLVSAARAALDSLNRL</sequence>
<dbReference type="InterPro" id="IPR005627">
    <property type="entry name" value="CutC-like"/>
</dbReference>
<reference evidence="4 5" key="1">
    <citation type="submission" date="2020-04" db="EMBL/GenBank/DDBJ databases">
        <title>Nesterenkonia sp. nov., isolated from marine sediment.</title>
        <authorList>
            <person name="Zhang G."/>
        </authorList>
    </citation>
    <scope>NUCLEOTIDE SEQUENCE [LARGE SCALE GENOMIC DNA]</scope>
    <source>
        <strain evidence="4 5">MY13</strain>
    </source>
</reference>
<evidence type="ECO:0000313" key="4">
    <source>
        <dbReference type="EMBL" id="NLS09707.1"/>
    </source>
</evidence>
<dbReference type="PANTHER" id="PTHR12598:SF0">
    <property type="entry name" value="COPPER HOMEOSTASIS PROTEIN CUTC HOMOLOG"/>
    <property type="match status" value="1"/>
</dbReference>
<evidence type="ECO:0000256" key="2">
    <source>
        <dbReference type="ARBA" id="ARBA00019014"/>
    </source>
</evidence>
<dbReference type="Pfam" id="PF03932">
    <property type="entry name" value="CutC"/>
    <property type="match status" value="1"/>
</dbReference>
<dbReference type="Gene3D" id="3.20.20.380">
    <property type="entry name" value="Copper homeostasis (CutC) domain"/>
    <property type="match status" value="1"/>
</dbReference>
<dbReference type="RefSeq" id="WP_168887208.1">
    <property type="nucleotide sequence ID" value="NZ_JABAHY010000005.1"/>
</dbReference>